<dbReference type="GO" id="GO:0005975">
    <property type="term" value="P:carbohydrate metabolic process"/>
    <property type="evidence" value="ECO:0007669"/>
    <property type="project" value="UniProtKB-ARBA"/>
</dbReference>
<evidence type="ECO:0000256" key="2">
    <source>
        <dbReference type="ARBA" id="ARBA00023157"/>
    </source>
</evidence>
<keyword evidence="5" id="KW-1185">Reference proteome</keyword>
<dbReference type="GO" id="GO:0004553">
    <property type="term" value="F:hydrolase activity, hydrolyzing O-glycosyl compounds"/>
    <property type="evidence" value="ECO:0007669"/>
    <property type="project" value="UniProtKB-ARBA"/>
</dbReference>
<dbReference type="SMART" id="SM00560">
    <property type="entry name" value="LamGL"/>
    <property type="match status" value="1"/>
</dbReference>
<dbReference type="InterPro" id="IPR006558">
    <property type="entry name" value="LamG-like"/>
</dbReference>
<dbReference type="SUPFAM" id="SSF49899">
    <property type="entry name" value="Concanavalin A-like lectins/glucanases"/>
    <property type="match status" value="1"/>
</dbReference>
<keyword evidence="2" id="KW-1015">Disulfide bond</keyword>
<dbReference type="OrthoDB" id="1037816at2"/>
<evidence type="ECO:0000313" key="5">
    <source>
        <dbReference type="Proteomes" id="UP000305517"/>
    </source>
</evidence>
<evidence type="ECO:0000313" key="4">
    <source>
        <dbReference type="EMBL" id="TLM97025.1"/>
    </source>
</evidence>
<dbReference type="AlphaFoldDB" id="A0A5R8WY03"/>
<protein>
    <submittedName>
        <fullName evidence="4">T9SS type A sorting domain-containing protein</fullName>
    </submittedName>
</protein>
<dbReference type="EMBL" id="VAJM01000001">
    <property type="protein sequence ID" value="TLM97025.1"/>
    <property type="molecule type" value="Genomic_DNA"/>
</dbReference>
<dbReference type="Gene3D" id="2.60.120.200">
    <property type="match status" value="1"/>
</dbReference>
<reference evidence="4 5" key="1">
    <citation type="submission" date="2019-05" db="EMBL/GenBank/DDBJ databases">
        <title>Hymenobacter edaphi sp. nov., isolated from abandoned arsenic-contaminated farmland soil.</title>
        <authorList>
            <person name="Nie L."/>
        </authorList>
    </citation>
    <scope>NUCLEOTIDE SEQUENCE [LARGE SCALE GENOMIC DNA]</scope>
    <source>
        <strain evidence="4 5">1-3-3-8</strain>
    </source>
</reference>
<dbReference type="Pfam" id="PF13385">
    <property type="entry name" value="Laminin_G_3"/>
    <property type="match status" value="1"/>
</dbReference>
<evidence type="ECO:0000259" key="3">
    <source>
        <dbReference type="SMART" id="SM00560"/>
    </source>
</evidence>
<dbReference type="NCBIfam" id="TIGR04183">
    <property type="entry name" value="Por_Secre_tail"/>
    <property type="match status" value="1"/>
</dbReference>
<sequence>MAEAAAQRPVPGLRRNAQRSPVQLLEKQSFNQFLFNPFSLMKHAYSSSQPASITGFLPSSLRGAVLAGLLGLGLPAAAQSPSALTLNGSSSYVQANTVTLNGTALTMECWVRVSAFKASSPFISSVMGVEDGNNAAMLRFGDVGIGSNKLQFVLTVGTTQRKLNSVTSFNTNTWYHVAGTFDGSTMRLYVNGVLDGSASGTAGSMAGTGVFCLGRNYESVRVLNGTVDEARVWTRALTATELAASPCSVSASATGLEAYWKLDEGTGTVAADASGRGHGGTLIGTTNASWTTAIPTQCVTTAVNTGRKLDGLQVQVLGNPVHGSQATIEVRGTQGQPATVQVFNMLGALVQRLTLKPTTDAQQSRLTLPGAAGLYVVRVSTPAGTATTRLIKQ</sequence>
<dbReference type="InterPro" id="IPR026444">
    <property type="entry name" value="Secre_tail"/>
</dbReference>
<dbReference type="InterPro" id="IPR013320">
    <property type="entry name" value="ConA-like_dom_sf"/>
</dbReference>
<comment type="caution">
    <text evidence="4">The sequence shown here is derived from an EMBL/GenBank/DDBJ whole genome shotgun (WGS) entry which is preliminary data.</text>
</comment>
<keyword evidence="1" id="KW-0732">Signal</keyword>
<proteinExistence type="predicted"/>
<accession>A0A5R8WY03</accession>
<evidence type="ECO:0000256" key="1">
    <source>
        <dbReference type="ARBA" id="ARBA00022729"/>
    </source>
</evidence>
<organism evidence="4 5">
    <name type="scientific">Hymenobacter jeollabukensis</name>
    <dbReference type="NCBI Taxonomy" id="2025313"/>
    <lineage>
        <taxon>Bacteria</taxon>
        <taxon>Pseudomonadati</taxon>
        <taxon>Bacteroidota</taxon>
        <taxon>Cytophagia</taxon>
        <taxon>Cytophagales</taxon>
        <taxon>Hymenobacteraceae</taxon>
        <taxon>Hymenobacter</taxon>
    </lineage>
</organism>
<feature type="domain" description="LamG-like jellyroll fold" evidence="3">
    <location>
        <begin position="103"/>
        <end position="240"/>
    </location>
</feature>
<dbReference type="Proteomes" id="UP000305517">
    <property type="component" value="Unassembled WGS sequence"/>
</dbReference>
<name>A0A5R8WY03_9BACT</name>
<gene>
    <name evidence="4" type="ORF">FDY95_03280</name>
</gene>